<evidence type="ECO:0000256" key="1">
    <source>
        <dbReference type="SAM" id="MobiDB-lite"/>
    </source>
</evidence>
<organism evidence="2 3">
    <name type="scientific">Schizopora paradoxa</name>
    <dbReference type="NCBI Taxonomy" id="27342"/>
    <lineage>
        <taxon>Eukaryota</taxon>
        <taxon>Fungi</taxon>
        <taxon>Dikarya</taxon>
        <taxon>Basidiomycota</taxon>
        <taxon>Agaricomycotina</taxon>
        <taxon>Agaricomycetes</taxon>
        <taxon>Hymenochaetales</taxon>
        <taxon>Schizoporaceae</taxon>
        <taxon>Schizopora</taxon>
    </lineage>
</organism>
<dbReference type="InParanoid" id="A0A0H2S4W4"/>
<dbReference type="Pfam" id="PF04177">
    <property type="entry name" value="TAP42"/>
    <property type="match status" value="1"/>
</dbReference>
<dbReference type="EMBL" id="KQ085888">
    <property type="protein sequence ID" value="KLO19262.1"/>
    <property type="molecule type" value="Genomic_DNA"/>
</dbReference>
<accession>A0A0H2S4W4</accession>
<sequence length="385" mass="43372">MANDPEDVSLRALYTRALENASKAYSLPTIEDATQELVDAASRDLNLLISRISALHLFSPNETLDDVSLGDLIYMTAPYILGEVELNARATERERRLELLRKAQAHFREFASRLLDYSIIPEADRELFGQQTFAITDPAKRREAKIAQFKKEKELKNTISAIRVKNGMQEIDMNNAYDLVAYLIPTSTSDDEDSDKETMSRQTITQLLRLQWATSTGHLNSIEQEFELLRHAPPPEDNLEGSSKSQQMSDNTWRLDRPNHSLLSKQGPLLDKSGKPLRPFQILPSSAAAERVRLQGGVFGPDHRLPSMTIDEYLEEEQRRGNIISGGGPQSAQAPTSKEQLTIDSEMDGSREGEQNAEKKRQEDERWANFTDDNPRGSGNTMNRG</sequence>
<dbReference type="Proteomes" id="UP000053477">
    <property type="component" value="Unassembled WGS sequence"/>
</dbReference>
<dbReference type="FunCoup" id="A0A0H2S4W4">
    <property type="interactions" value="419"/>
</dbReference>
<dbReference type="GO" id="GO:0005829">
    <property type="term" value="C:cytosol"/>
    <property type="evidence" value="ECO:0007669"/>
    <property type="project" value="TreeGrafter"/>
</dbReference>
<gene>
    <name evidence="2" type="ORF">SCHPADRAFT_918742</name>
</gene>
<dbReference type="PANTHER" id="PTHR10933:SF9">
    <property type="entry name" value="IMMUNOGLOBULIN-BINDING PROTEIN 1"/>
    <property type="match status" value="1"/>
</dbReference>
<feature type="compositionally biased region" description="Polar residues" evidence="1">
    <location>
        <begin position="330"/>
        <end position="343"/>
    </location>
</feature>
<dbReference type="OrthoDB" id="10261753at2759"/>
<evidence type="ECO:0000313" key="2">
    <source>
        <dbReference type="EMBL" id="KLO19262.1"/>
    </source>
</evidence>
<dbReference type="GO" id="GO:0009966">
    <property type="term" value="P:regulation of signal transduction"/>
    <property type="evidence" value="ECO:0007669"/>
    <property type="project" value="InterPro"/>
</dbReference>
<dbReference type="STRING" id="27342.A0A0H2S4W4"/>
<feature type="region of interest" description="Disordered" evidence="1">
    <location>
        <begin position="232"/>
        <end position="251"/>
    </location>
</feature>
<dbReference type="Gene3D" id="1.25.40.540">
    <property type="entry name" value="TAP42-like family"/>
    <property type="match status" value="1"/>
</dbReference>
<proteinExistence type="predicted"/>
<feature type="region of interest" description="Disordered" evidence="1">
    <location>
        <begin position="322"/>
        <end position="385"/>
    </location>
</feature>
<dbReference type="InterPro" id="IPR038511">
    <property type="entry name" value="TAP42/TAP46-like_sf"/>
</dbReference>
<reference evidence="2 3" key="1">
    <citation type="submission" date="2015-04" db="EMBL/GenBank/DDBJ databases">
        <title>Complete genome sequence of Schizopora paradoxa KUC8140, a cosmopolitan wood degrader in East Asia.</title>
        <authorList>
            <consortium name="DOE Joint Genome Institute"/>
            <person name="Min B."/>
            <person name="Park H."/>
            <person name="Jang Y."/>
            <person name="Kim J.-J."/>
            <person name="Kim K.H."/>
            <person name="Pangilinan J."/>
            <person name="Lipzen A."/>
            <person name="Riley R."/>
            <person name="Grigoriev I.V."/>
            <person name="Spatafora J.W."/>
            <person name="Choi I.-G."/>
        </authorList>
    </citation>
    <scope>NUCLEOTIDE SEQUENCE [LARGE SCALE GENOMIC DNA]</scope>
    <source>
        <strain evidence="2 3">KUC8140</strain>
    </source>
</reference>
<protein>
    <submittedName>
        <fullName evidence="2">TAP42-like protein</fullName>
    </submittedName>
</protein>
<dbReference type="GO" id="GO:0051721">
    <property type="term" value="F:protein phosphatase 2A binding"/>
    <property type="evidence" value="ECO:0007669"/>
    <property type="project" value="TreeGrafter"/>
</dbReference>
<feature type="compositionally biased region" description="Basic and acidic residues" evidence="1">
    <location>
        <begin position="348"/>
        <end position="367"/>
    </location>
</feature>
<dbReference type="GO" id="GO:0035303">
    <property type="term" value="P:regulation of dephosphorylation"/>
    <property type="evidence" value="ECO:0007669"/>
    <property type="project" value="TreeGrafter"/>
</dbReference>
<feature type="compositionally biased region" description="Polar residues" evidence="1">
    <location>
        <begin position="240"/>
        <end position="251"/>
    </location>
</feature>
<dbReference type="AlphaFoldDB" id="A0A0H2S4W4"/>
<name>A0A0H2S4W4_9AGAM</name>
<dbReference type="InterPro" id="IPR007304">
    <property type="entry name" value="TAP46-like"/>
</dbReference>
<evidence type="ECO:0000313" key="3">
    <source>
        <dbReference type="Proteomes" id="UP000053477"/>
    </source>
</evidence>
<dbReference type="PANTHER" id="PTHR10933">
    <property type="entry name" value="IMMUNOGLOBULIN-BINDING PROTEIN 1"/>
    <property type="match status" value="1"/>
</dbReference>
<keyword evidence="3" id="KW-1185">Reference proteome</keyword>